<dbReference type="EMBL" id="JBBPBN010000008">
    <property type="protein sequence ID" value="KAK9033232.1"/>
    <property type="molecule type" value="Genomic_DNA"/>
</dbReference>
<keyword evidence="4" id="KW-0677">Repeat</keyword>
<evidence type="ECO:0000256" key="2">
    <source>
        <dbReference type="ARBA" id="ARBA00004496"/>
    </source>
</evidence>
<dbReference type="SUPFAM" id="SSF48371">
    <property type="entry name" value="ARM repeat"/>
    <property type="match status" value="1"/>
</dbReference>
<dbReference type="InterPro" id="IPR011989">
    <property type="entry name" value="ARM-like"/>
</dbReference>
<evidence type="ECO:0000256" key="4">
    <source>
        <dbReference type="ARBA" id="ARBA00022737"/>
    </source>
</evidence>
<dbReference type="PANTHER" id="PTHR15651:SF7">
    <property type="entry name" value="ARMADILLO REPEAT-CONTAINING PROTEIN 8"/>
    <property type="match status" value="1"/>
</dbReference>
<accession>A0ABR2T7T1</accession>
<evidence type="ECO:0000313" key="7">
    <source>
        <dbReference type="Proteomes" id="UP001396334"/>
    </source>
</evidence>
<dbReference type="InterPro" id="IPR000225">
    <property type="entry name" value="Armadillo"/>
</dbReference>
<dbReference type="Gene3D" id="1.25.10.10">
    <property type="entry name" value="Leucine-rich Repeat Variant"/>
    <property type="match status" value="1"/>
</dbReference>
<dbReference type="InterPro" id="IPR038739">
    <property type="entry name" value="ARMC8/Vid28"/>
</dbReference>
<dbReference type="InterPro" id="IPR016024">
    <property type="entry name" value="ARM-type_fold"/>
</dbReference>
<reference evidence="6 7" key="1">
    <citation type="journal article" date="2024" name="G3 (Bethesda)">
        <title>Genome assembly of Hibiscus sabdariffa L. provides insights into metabolisms of medicinal natural products.</title>
        <authorList>
            <person name="Kim T."/>
        </authorList>
    </citation>
    <scope>NUCLEOTIDE SEQUENCE [LARGE SCALE GENOMIC DNA]</scope>
    <source>
        <strain evidence="6">TK-2024</strain>
        <tissue evidence="6">Old leaves</tissue>
    </source>
</reference>
<organism evidence="6 7">
    <name type="scientific">Hibiscus sabdariffa</name>
    <name type="common">roselle</name>
    <dbReference type="NCBI Taxonomy" id="183260"/>
    <lineage>
        <taxon>Eukaryota</taxon>
        <taxon>Viridiplantae</taxon>
        <taxon>Streptophyta</taxon>
        <taxon>Embryophyta</taxon>
        <taxon>Tracheophyta</taxon>
        <taxon>Spermatophyta</taxon>
        <taxon>Magnoliopsida</taxon>
        <taxon>eudicotyledons</taxon>
        <taxon>Gunneridae</taxon>
        <taxon>Pentapetalae</taxon>
        <taxon>rosids</taxon>
        <taxon>malvids</taxon>
        <taxon>Malvales</taxon>
        <taxon>Malvaceae</taxon>
        <taxon>Malvoideae</taxon>
        <taxon>Hibiscus</taxon>
    </lineage>
</organism>
<evidence type="ECO:0000313" key="6">
    <source>
        <dbReference type="EMBL" id="KAK9033232.1"/>
    </source>
</evidence>
<dbReference type="Proteomes" id="UP001396334">
    <property type="component" value="Unassembled WGS sequence"/>
</dbReference>
<comment type="subcellular location">
    <subcellularLocation>
        <location evidence="2">Cytoplasm</location>
    </subcellularLocation>
    <subcellularLocation>
        <location evidence="1">Nucleus</location>
    </subcellularLocation>
</comment>
<keyword evidence="5" id="KW-0539">Nucleus</keyword>
<proteinExistence type="predicted"/>
<gene>
    <name evidence="6" type="ORF">V6N11_018267</name>
</gene>
<dbReference type="Pfam" id="PF00514">
    <property type="entry name" value="Arm"/>
    <property type="match status" value="1"/>
</dbReference>
<name>A0ABR2T7T1_9ROSI</name>
<protein>
    <submittedName>
        <fullName evidence="6">Uncharacterized protein</fullName>
    </submittedName>
</protein>
<keyword evidence="7" id="KW-1185">Reference proteome</keyword>
<evidence type="ECO:0000256" key="5">
    <source>
        <dbReference type="ARBA" id="ARBA00023242"/>
    </source>
</evidence>
<dbReference type="SMART" id="SM00185">
    <property type="entry name" value="ARM"/>
    <property type="match status" value="3"/>
</dbReference>
<comment type="caution">
    <text evidence="6">The sequence shown here is derived from an EMBL/GenBank/DDBJ whole genome shotgun (WGS) entry which is preliminary data.</text>
</comment>
<sequence length="409" mass="45195">MTSMANVCRNNMTTPALNFKAEDGGSSSSISSNITPMQLEVAFEQPPPLPVNENLNYDNYGWPNSTMMFNDDDHLDLFANQLDDTVSEEPFSELWSWDNWPLSCTCNKHRCWGFLLANLISDNLSCTFCDVVSPLPQQNTRSPLSSPFRSKFNPYVAVPPVAVSSVVTPSKSSISSKQKNRCLLLLLEKLKVLNLLPDALTDHNAGVRTAACVCLKSVTRSIKNLSAGYFMNEIIVIPLVQLFPDPSTSVQVAALGAVSNIMVDFTTRKSIFVQCGGMKQLVQLAKSMEPAVRSNALRALKNFVFQADNRLKEGVFSELTASLLSSLISDPEPSVQEQALALVRNLFDGCINLIELVFAEDGLILGAIGRQLQCASKAEIGIQVRKRKENGIWDLNQVLKYSWQVQHQQ</sequence>
<dbReference type="PANTHER" id="PTHR15651">
    <property type="entry name" value="ARMADILLO REPEAT-CONTAINING PROTEIN 8"/>
    <property type="match status" value="1"/>
</dbReference>
<evidence type="ECO:0000256" key="3">
    <source>
        <dbReference type="ARBA" id="ARBA00022490"/>
    </source>
</evidence>
<evidence type="ECO:0000256" key="1">
    <source>
        <dbReference type="ARBA" id="ARBA00004123"/>
    </source>
</evidence>
<keyword evidence="3" id="KW-0963">Cytoplasm</keyword>